<dbReference type="PANTHER" id="PTHR47396:SF1">
    <property type="entry name" value="ATP-DEPENDENT HELICASE IRC3-RELATED"/>
    <property type="match status" value="1"/>
</dbReference>
<dbReference type="Proteomes" id="UP000224832">
    <property type="component" value="Segment"/>
</dbReference>
<dbReference type="PROSITE" id="PS51192">
    <property type="entry name" value="HELICASE_ATP_BIND_1"/>
    <property type="match status" value="1"/>
</dbReference>
<evidence type="ECO:0000313" key="3">
    <source>
        <dbReference type="EMBL" id="ALT58035.1"/>
    </source>
</evidence>
<dbReference type="GO" id="GO:0005524">
    <property type="term" value="F:ATP binding"/>
    <property type="evidence" value="ECO:0007669"/>
    <property type="project" value="InterPro"/>
</dbReference>
<dbReference type="InterPro" id="IPR014001">
    <property type="entry name" value="Helicase_ATP-bd"/>
</dbReference>
<feature type="compositionally biased region" description="Basic and acidic residues" evidence="1">
    <location>
        <begin position="529"/>
        <end position="556"/>
    </location>
</feature>
<dbReference type="CDD" id="cd17926">
    <property type="entry name" value="DEXHc_RE"/>
    <property type="match status" value="1"/>
</dbReference>
<dbReference type="Gene3D" id="3.40.50.300">
    <property type="entry name" value="P-loop containing nucleotide triphosphate hydrolases"/>
    <property type="match status" value="2"/>
</dbReference>
<evidence type="ECO:0000313" key="4">
    <source>
        <dbReference type="Proteomes" id="UP000224832"/>
    </source>
</evidence>
<dbReference type="GO" id="GO:0003677">
    <property type="term" value="F:DNA binding"/>
    <property type="evidence" value="ECO:0007669"/>
    <property type="project" value="InterPro"/>
</dbReference>
<feature type="region of interest" description="Disordered" evidence="1">
    <location>
        <begin position="523"/>
        <end position="578"/>
    </location>
</feature>
<sequence>MRPAILAGAMKIPVARINAKLVEKHTTYLYRPMGAEDDIEVKAFFYDGDFICVPRQYGLALCNKLGIEWEDHTSSGVPVSFPKVPVPREYQIQTLDDIVQACDNYYDFLFRAHTGWGKTIGALIVAARLGVSTLIIVDQDNLADQWVERLTDPSLFGLNPEDIGRIQGKKCDYEGKPVTIAMVQTLAQKKFDEEVYRYHGLVISDEVHTIGAPTFSQVLTQFAATWRIGISATPKRRDGLQKALDHNLGKVRVAADKEHKESAVYMIYHDTVYSWYGNVSPKVGRILTEIADDGFRNLKLADAVVWLYETGRDVLVLGDRIEQLKELGCLLKYMGVEEDRIGLYTGEDPVFRLTKDPRPARRPKGYVRDTEYTPLKYERVRKKVPKARLKQVLRESKIILATYGMFQKGVDEPRLAGGADATPRGTSEQQMGRIQREVAGKHMPIWVTIVDRQNYRLLNSFLGRAQEYVKNNSRLFEWGEDGGLTECEPKRLFAEIRNRINELKAMRIETNSDGINMLTTAPCAKTKGQKHETDIREWAKRLSRQRSEGEAREGKSPSKVRRGPPPSKPSASPRLRRR</sequence>
<dbReference type="InterPro" id="IPR027417">
    <property type="entry name" value="P-loop_NTPase"/>
</dbReference>
<dbReference type="InterPro" id="IPR006935">
    <property type="entry name" value="Helicase/UvrB_N"/>
</dbReference>
<reference evidence="3 4" key="1">
    <citation type="submission" date="2015-12" db="EMBL/GenBank/DDBJ databases">
        <title>In silico genomic study of Pseudomonas phage SM1.</title>
        <authorList>
            <person name="Zawawi N.A.M."/>
            <person name="Mat-Arip Y."/>
            <person name="Wan-Jauhari W.K."/>
            <person name="Fauzi A.A."/>
            <person name="Yee F.J."/>
        </authorList>
    </citation>
    <scope>NUCLEOTIDE SEQUENCE [LARGE SCALE GENOMIC DNA]</scope>
</reference>
<dbReference type="SUPFAM" id="SSF52540">
    <property type="entry name" value="P-loop containing nucleoside triphosphate hydrolases"/>
    <property type="match status" value="2"/>
</dbReference>
<keyword evidence="4" id="KW-1185">Reference proteome</keyword>
<dbReference type="GO" id="GO:0016787">
    <property type="term" value="F:hydrolase activity"/>
    <property type="evidence" value="ECO:0007669"/>
    <property type="project" value="InterPro"/>
</dbReference>
<dbReference type="InterPro" id="IPR050742">
    <property type="entry name" value="Helicase_Restrict-Modif_Enz"/>
</dbReference>
<proteinExistence type="predicted"/>
<accession>A0A0U3CC49</accession>
<dbReference type="Pfam" id="PF04851">
    <property type="entry name" value="ResIII"/>
    <property type="match status" value="1"/>
</dbReference>
<dbReference type="PANTHER" id="PTHR47396">
    <property type="entry name" value="TYPE I RESTRICTION ENZYME ECOKI R PROTEIN"/>
    <property type="match status" value="1"/>
</dbReference>
<dbReference type="OrthoDB" id="4131at10239"/>
<evidence type="ECO:0000259" key="2">
    <source>
        <dbReference type="PROSITE" id="PS51192"/>
    </source>
</evidence>
<gene>
    <name evidence="3" type="ORF">SM1_043</name>
</gene>
<dbReference type="SMART" id="SM00487">
    <property type="entry name" value="DEXDc"/>
    <property type="match status" value="1"/>
</dbReference>
<name>A0A0U3CC49_9CAUD</name>
<protein>
    <recommendedName>
        <fullName evidence="2">Helicase ATP-binding domain-containing protein</fullName>
    </recommendedName>
</protein>
<organism evidence="3 4">
    <name type="scientific">Pseudomonas phage SM1</name>
    <dbReference type="NCBI Taxonomy" id="1772332"/>
    <lineage>
        <taxon>Viruses</taxon>
        <taxon>Duplodnaviria</taxon>
        <taxon>Heunggongvirae</taxon>
        <taxon>Uroviricota</taxon>
        <taxon>Caudoviricetes</taxon>
        <taxon>Samunavirus</taxon>
        <taxon>Samunavirus SM1</taxon>
    </lineage>
</organism>
<evidence type="ECO:0000256" key="1">
    <source>
        <dbReference type="SAM" id="MobiDB-lite"/>
    </source>
</evidence>
<feature type="domain" description="Helicase ATP-binding" evidence="2">
    <location>
        <begin position="99"/>
        <end position="252"/>
    </location>
</feature>
<dbReference type="EMBL" id="KU245542">
    <property type="protein sequence ID" value="ALT58035.1"/>
    <property type="molecule type" value="Genomic_DNA"/>
</dbReference>